<evidence type="ECO:0000313" key="2">
    <source>
        <dbReference type="EnsemblPlants" id="KRG98614"/>
    </source>
</evidence>
<dbReference type="EMBL" id="CM000851">
    <property type="protein sequence ID" value="KRG98614.1"/>
    <property type="molecule type" value="Genomic_DNA"/>
</dbReference>
<dbReference type="PaxDb" id="3847-GLYMA18G09425.1"/>
<sequence>MQPHSGPKTYTFVCFSFPIHTLNIHNNNNNKRRRTPTNVINFHQQTENPPEYQFLASHHCKTGNSSINYQ</sequence>
<reference evidence="1 2" key="1">
    <citation type="journal article" date="2010" name="Nature">
        <title>Genome sequence of the palaeopolyploid soybean.</title>
        <authorList>
            <person name="Schmutz J."/>
            <person name="Cannon S.B."/>
            <person name="Schlueter J."/>
            <person name="Ma J."/>
            <person name="Mitros T."/>
            <person name="Nelson W."/>
            <person name="Hyten D.L."/>
            <person name="Song Q."/>
            <person name="Thelen J.J."/>
            <person name="Cheng J."/>
            <person name="Xu D."/>
            <person name="Hellsten U."/>
            <person name="May G.D."/>
            <person name="Yu Y."/>
            <person name="Sakurai T."/>
            <person name="Umezawa T."/>
            <person name="Bhattacharyya M.K."/>
            <person name="Sandhu D."/>
            <person name="Valliyodan B."/>
            <person name="Lindquist E."/>
            <person name="Peto M."/>
            <person name="Grant D."/>
            <person name="Shu S."/>
            <person name="Goodstein D."/>
            <person name="Barry K."/>
            <person name="Futrell-Griggs M."/>
            <person name="Abernathy B."/>
            <person name="Du J."/>
            <person name="Tian Z."/>
            <person name="Zhu L."/>
            <person name="Gill N."/>
            <person name="Joshi T."/>
            <person name="Libault M."/>
            <person name="Sethuraman A."/>
            <person name="Zhang X.-C."/>
            <person name="Shinozaki K."/>
            <person name="Nguyen H.T."/>
            <person name="Wing R.A."/>
            <person name="Cregan P."/>
            <person name="Specht J."/>
            <person name="Grimwood J."/>
            <person name="Rokhsar D."/>
            <person name="Stacey G."/>
            <person name="Shoemaker R.C."/>
            <person name="Jackson S.A."/>
        </authorList>
    </citation>
    <scope>NUCLEOTIDE SEQUENCE</scope>
    <source>
        <strain evidence="2">cv. Williams 82</strain>
        <tissue evidence="1">Callus</tissue>
    </source>
</reference>
<keyword evidence="3" id="KW-1185">Reference proteome</keyword>
<dbReference type="HOGENOM" id="CLU_2762874_0_0_1"/>
<dbReference type="Proteomes" id="UP000008827">
    <property type="component" value="Chromosome 18"/>
</dbReference>
<evidence type="ECO:0000313" key="1">
    <source>
        <dbReference type="EMBL" id="KRG98614.1"/>
    </source>
</evidence>
<dbReference type="AlphaFoldDB" id="K7MQP1"/>
<dbReference type="EnsemblPlants" id="KRG98614">
    <property type="protein sequence ID" value="KRG98614"/>
    <property type="gene ID" value="GLYMA_18G084700"/>
</dbReference>
<gene>
    <name evidence="1" type="ORF">GLYMA_18G084700</name>
</gene>
<name>K7MQP1_SOYBN</name>
<reference evidence="2" key="2">
    <citation type="submission" date="2018-02" db="UniProtKB">
        <authorList>
            <consortium name="EnsemblPlants"/>
        </authorList>
    </citation>
    <scope>IDENTIFICATION</scope>
    <source>
        <strain evidence="2">Williams 82</strain>
    </source>
</reference>
<dbReference type="Gramene" id="KRG98614">
    <property type="protein sequence ID" value="KRG98614"/>
    <property type="gene ID" value="GLYMA_18G084700"/>
</dbReference>
<organism evidence="1">
    <name type="scientific">Glycine max</name>
    <name type="common">Soybean</name>
    <name type="synonym">Glycine hispida</name>
    <dbReference type="NCBI Taxonomy" id="3847"/>
    <lineage>
        <taxon>Eukaryota</taxon>
        <taxon>Viridiplantae</taxon>
        <taxon>Streptophyta</taxon>
        <taxon>Embryophyta</taxon>
        <taxon>Tracheophyta</taxon>
        <taxon>Spermatophyta</taxon>
        <taxon>Magnoliopsida</taxon>
        <taxon>eudicotyledons</taxon>
        <taxon>Gunneridae</taxon>
        <taxon>Pentapetalae</taxon>
        <taxon>rosids</taxon>
        <taxon>fabids</taxon>
        <taxon>Fabales</taxon>
        <taxon>Fabaceae</taxon>
        <taxon>Papilionoideae</taxon>
        <taxon>50 kb inversion clade</taxon>
        <taxon>NPAAA clade</taxon>
        <taxon>indigoferoid/millettioid clade</taxon>
        <taxon>Phaseoleae</taxon>
        <taxon>Glycine</taxon>
        <taxon>Glycine subgen. Soja</taxon>
    </lineage>
</organism>
<reference evidence="1" key="3">
    <citation type="submission" date="2018-07" db="EMBL/GenBank/DDBJ databases">
        <title>WGS assembly of Glycine max.</title>
        <authorList>
            <person name="Schmutz J."/>
            <person name="Cannon S."/>
            <person name="Schlueter J."/>
            <person name="Ma J."/>
            <person name="Mitros T."/>
            <person name="Nelson W."/>
            <person name="Hyten D."/>
            <person name="Song Q."/>
            <person name="Thelen J."/>
            <person name="Cheng J."/>
            <person name="Xu D."/>
            <person name="Hellsten U."/>
            <person name="May G."/>
            <person name="Yu Y."/>
            <person name="Sakurai T."/>
            <person name="Umezawa T."/>
            <person name="Bhattacharyya M."/>
            <person name="Sandhu D."/>
            <person name="Valliyodan B."/>
            <person name="Lindquist E."/>
            <person name="Peto M."/>
            <person name="Grant D."/>
            <person name="Shu S."/>
            <person name="Goodstein D."/>
            <person name="Barry K."/>
            <person name="Futrell-Griggs M."/>
            <person name="Abernathy B."/>
            <person name="Du J."/>
            <person name="Tian Z."/>
            <person name="Zhu L."/>
            <person name="Gill N."/>
            <person name="Joshi T."/>
            <person name="Libault M."/>
            <person name="Sethuraman A."/>
            <person name="Zhang X."/>
            <person name="Shinozaki K."/>
            <person name="Nguyen H."/>
            <person name="Wing R."/>
            <person name="Cregan P."/>
            <person name="Specht J."/>
            <person name="Grimwood J."/>
            <person name="Rokhsar D."/>
            <person name="Stacey G."/>
            <person name="Shoemaker R."/>
            <person name="Jackson S."/>
        </authorList>
    </citation>
    <scope>NUCLEOTIDE SEQUENCE</scope>
    <source>
        <tissue evidence="1">Callus</tissue>
    </source>
</reference>
<evidence type="ECO:0000313" key="3">
    <source>
        <dbReference type="Proteomes" id="UP000008827"/>
    </source>
</evidence>
<proteinExistence type="predicted"/>
<accession>K7MQP1</accession>
<protein>
    <submittedName>
        <fullName evidence="1 2">Uncharacterized protein</fullName>
    </submittedName>
</protein>
<dbReference type="InParanoid" id="K7MQP1"/>